<dbReference type="SUPFAM" id="SSF51445">
    <property type="entry name" value="(Trans)glycosidases"/>
    <property type="match status" value="1"/>
</dbReference>
<dbReference type="InterPro" id="IPR017853">
    <property type="entry name" value="GH"/>
</dbReference>
<proteinExistence type="predicted"/>
<dbReference type="PANTHER" id="PTHR10357">
    <property type="entry name" value="ALPHA-AMYLASE FAMILY MEMBER"/>
    <property type="match status" value="1"/>
</dbReference>
<dbReference type="HOGENOM" id="CLU_006462_8_3_1"/>
<dbReference type="EMBL" id="JH818364">
    <property type="protein sequence ID" value="EKC41947.1"/>
    <property type="molecule type" value="Genomic_DNA"/>
</dbReference>
<gene>
    <name evidence="2" type="ORF">CGI_10006307</name>
</gene>
<dbReference type="SMART" id="SM00642">
    <property type="entry name" value="Aamy"/>
    <property type="match status" value="1"/>
</dbReference>
<feature type="domain" description="Glycosyl hydrolase family 13 catalytic" evidence="1">
    <location>
        <begin position="1"/>
        <end position="274"/>
    </location>
</feature>
<dbReference type="AlphaFoldDB" id="K1QY96"/>
<name>K1QY96_MAGGI</name>
<organism evidence="2">
    <name type="scientific">Magallana gigas</name>
    <name type="common">Pacific oyster</name>
    <name type="synonym">Crassostrea gigas</name>
    <dbReference type="NCBI Taxonomy" id="29159"/>
    <lineage>
        <taxon>Eukaryota</taxon>
        <taxon>Metazoa</taxon>
        <taxon>Spiralia</taxon>
        <taxon>Lophotrochozoa</taxon>
        <taxon>Mollusca</taxon>
        <taxon>Bivalvia</taxon>
        <taxon>Autobranchia</taxon>
        <taxon>Pteriomorphia</taxon>
        <taxon>Ostreida</taxon>
        <taxon>Ostreoidea</taxon>
        <taxon>Ostreidae</taxon>
        <taxon>Magallana</taxon>
    </lineage>
</organism>
<evidence type="ECO:0000259" key="1">
    <source>
        <dbReference type="SMART" id="SM00642"/>
    </source>
</evidence>
<dbReference type="InParanoid" id="K1QY96"/>
<evidence type="ECO:0000313" key="2">
    <source>
        <dbReference type="EMBL" id="EKC41947.1"/>
    </source>
</evidence>
<protein>
    <submittedName>
        <fullName evidence="2">Neutral and basic amino acid transport protein rBAT</fullName>
    </submittedName>
</protein>
<sequence>MDFIPNHTGKQSQWFLKSQKKEGKYTDYFIWTTCDPQTYRHDLMVMGRGAWSYDDTRKECYFHQLESDKPDLNLRSADVRQELESILRFWLDKGVDGFHVQDFQHLYEDEILGNETFYAKLLTAWKSVLESYNTKPGREKALIVTAKDDLNTTMDYFDAGVTIVRVTPLSESGASLTESNTSFVERMETKLKNANSNFKRIGWMYGDKYSSRLTNSLVGPVQIKVLLTLQATLPGVPFNYYGNEIGMTDHPTLSAPNKYRTPMQWNSKGTGFSQNTPWVDRNPDYITVNVETENAIGDEYTTHKVYKRLQELRENDSFHWGKDECV</sequence>
<dbReference type="Pfam" id="PF00128">
    <property type="entry name" value="Alpha-amylase"/>
    <property type="match status" value="1"/>
</dbReference>
<reference evidence="2" key="1">
    <citation type="journal article" date="2012" name="Nature">
        <title>The oyster genome reveals stress adaptation and complexity of shell formation.</title>
        <authorList>
            <person name="Zhang G."/>
            <person name="Fang X."/>
            <person name="Guo X."/>
            <person name="Li L."/>
            <person name="Luo R."/>
            <person name="Xu F."/>
            <person name="Yang P."/>
            <person name="Zhang L."/>
            <person name="Wang X."/>
            <person name="Qi H."/>
            <person name="Xiong Z."/>
            <person name="Que H."/>
            <person name="Xie Y."/>
            <person name="Holland P.W."/>
            <person name="Paps J."/>
            <person name="Zhu Y."/>
            <person name="Wu F."/>
            <person name="Chen Y."/>
            <person name="Wang J."/>
            <person name="Peng C."/>
            <person name="Meng J."/>
            <person name="Yang L."/>
            <person name="Liu J."/>
            <person name="Wen B."/>
            <person name="Zhang N."/>
            <person name="Huang Z."/>
            <person name="Zhu Q."/>
            <person name="Feng Y."/>
            <person name="Mount A."/>
            <person name="Hedgecock D."/>
            <person name="Xu Z."/>
            <person name="Liu Y."/>
            <person name="Domazet-Loso T."/>
            <person name="Du Y."/>
            <person name="Sun X."/>
            <person name="Zhang S."/>
            <person name="Liu B."/>
            <person name="Cheng P."/>
            <person name="Jiang X."/>
            <person name="Li J."/>
            <person name="Fan D."/>
            <person name="Wang W."/>
            <person name="Fu W."/>
            <person name="Wang T."/>
            <person name="Wang B."/>
            <person name="Zhang J."/>
            <person name="Peng Z."/>
            <person name="Li Y."/>
            <person name="Li N."/>
            <person name="Wang J."/>
            <person name="Chen M."/>
            <person name="He Y."/>
            <person name="Tan F."/>
            <person name="Song X."/>
            <person name="Zheng Q."/>
            <person name="Huang R."/>
            <person name="Yang H."/>
            <person name="Du X."/>
            <person name="Chen L."/>
            <person name="Yang M."/>
            <person name="Gaffney P.M."/>
            <person name="Wang S."/>
            <person name="Luo L."/>
            <person name="She Z."/>
            <person name="Ming Y."/>
            <person name="Huang W."/>
            <person name="Zhang S."/>
            <person name="Huang B."/>
            <person name="Zhang Y."/>
            <person name="Qu T."/>
            <person name="Ni P."/>
            <person name="Miao G."/>
            <person name="Wang J."/>
            <person name="Wang Q."/>
            <person name="Steinberg C.E."/>
            <person name="Wang H."/>
            <person name="Li N."/>
            <person name="Qian L."/>
            <person name="Zhang G."/>
            <person name="Li Y."/>
            <person name="Yang H."/>
            <person name="Liu X."/>
            <person name="Wang J."/>
            <person name="Yin Y."/>
            <person name="Wang J."/>
        </authorList>
    </citation>
    <scope>NUCLEOTIDE SEQUENCE [LARGE SCALE GENOMIC DNA]</scope>
    <source>
        <strain evidence="2">05x7-T-G4-1.051#20</strain>
    </source>
</reference>
<dbReference type="GO" id="GO:0005975">
    <property type="term" value="P:carbohydrate metabolic process"/>
    <property type="evidence" value="ECO:0007669"/>
    <property type="project" value="InterPro"/>
</dbReference>
<dbReference type="Gene3D" id="3.90.400.10">
    <property type="entry name" value="Oligo-1,6-glucosidase, Domain 2"/>
    <property type="match status" value="1"/>
</dbReference>
<dbReference type="InterPro" id="IPR006047">
    <property type="entry name" value="GH13_cat_dom"/>
</dbReference>
<dbReference type="InterPro" id="IPR045857">
    <property type="entry name" value="O16G_dom_2"/>
</dbReference>
<dbReference type="PANTHER" id="PTHR10357:SF179">
    <property type="entry name" value="NEUTRAL AND BASIC AMINO ACID TRANSPORT PROTEIN RBAT"/>
    <property type="match status" value="1"/>
</dbReference>
<accession>K1QY96</accession>
<dbReference type="Gene3D" id="3.20.20.80">
    <property type="entry name" value="Glycosidases"/>
    <property type="match status" value="2"/>
</dbReference>